<name>A0A1G2BM04_9BACT</name>
<sequence length="107" mass="12266">MSNGSVNRQEREFLSCVIRQLPGLNSDTRQFWIDCQDRLAKALESALQYDHKRTSWDRLREAISRVTKGKGSAEVVLLDALRDSDQWVLDKVARSITQIVAPHLLED</sequence>
<reference evidence="1 2" key="1">
    <citation type="journal article" date="2016" name="Nat. Commun.">
        <title>Thousands of microbial genomes shed light on interconnected biogeochemical processes in an aquifer system.</title>
        <authorList>
            <person name="Anantharaman K."/>
            <person name="Brown C.T."/>
            <person name="Hug L.A."/>
            <person name="Sharon I."/>
            <person name="Castelle C.J."/>
            <person name="Probst A.J."/>
            <person name="Thomas B.C."/>
            <person name="Singh A."/>
            <person name="Wilkins M.J."/>
            <person name="Karaoz U."/>
            <person name="Brodie E.L."/>
            <person name="Williams K.H."/>
            <person name="Hubbard S.S."/>
            <person name="Banfield J.F."/>
        </authorList>
    </citation>
    <scope>NUCLEOTIDE SEQUENCE [LARGE SCALE GENOMIC DNA]</scope>
</reference>
<proteinExistence type="predicted"/>
<evidence type="ECO:0000313" key="1">
    <source>
        <dbReference type="EMBL" id="OGY89579.1"/>
    </source>
</evidence>
<gene>
    <name evidence="1" type="ORF">A2677_03945</name>
</gene>
<protein>
    <submittedName>
        <fullName evidence="1">Uncharacterized protein</fullName>
    </submittedName>
</protein>
<organism evidence="1 2">
    <name type="scientific">Candidatus Komeilibacteria bacterium RIFCSPHIGHO2_01_FULL_52_14</name>
    <dbReference type="NCBI Taxonomy" id="1798549"/>
    <lineage>
        <taxon>Bacteria</taxon>
        <taxon>Candidatus Komeiliibacteriota</taxon>
    </lineage>
</organism>
<evidence type="ECO:0000313" key="2">
    <source>
        <dbReference type="Proteomes" id="UP000177817"/>
    </source>
</evidence>
<accession>A0A1G2BM04</accession>
<comment type="caution">
    <text evidence="1">The sequence shown here is derived from an EMBL/GenBank/DDBJ whole genome shotgun (WGS) entry which is preliminary data.</text>
</comment>
<dbReference type="Proteomes" id="UP000177817">
    <property type="component" value="Unassembled WGS sequence"/>
</dbReference>
<dbReference type="EMBL" id="MHKK01000030">
    <property type="protein sequence ID" value="OGY89579.1"/>
    <property type="molecule type" value="Genomic_DNA"/>
</dbReference>
<dbReference type="AlphaFoldDB" id="A0A1G2BM04"/>